<dbReference type="InterPro" id="IPR058792">
    <property type="entry name" value="Beta-barrel_RND_2"/>
</dbReference>
<evidence type="ECO:0000256" key="1">
    <source>
        <dbReference type="ARBA" id="ARBA00022448"/>
    </source>
</evidence>
<keyword evidence="2" id="KW-0732">Signal</keyword>
<dbReference type="Pfam" id="PF25919">
    <property type="entry name" value="BSH_CusB"/>
    <property type="match status" value="1"/>
</dbReference>
<dbReference type="InterPro" id="IPR058790">
    <property type="entry name" value="BSH_CusB"/>
</dbReference>
<dbReference type="PANTHER" id="PTHR30097:SF15">
    <property type="entry name" value="CATION EFFLUX SYSTEM PROTEIN CUSB"/>
    <property type="match status" value="1"/>
</dbReference>
<keyword evidence="6" id="KW-1185">Reference proteome</keyword>
<feature type="domain" description="CusB-like barrel-sandwich hybrid" evidence="3">
    <location>
        <begin position="60"/>
        <end position="177"/>
    </location>
</feature>
<evidence type="ECO:0000259" key="3">
    <source>
        <dbReference type="Pfam" id="PF25919"/>
    </source>
</evidence>
<organism evidence="5 6">
    <name type="scientific">Sulfurimonas diazotrophicus</name>
    <dbReference type="NCBI Taxonomy" id="3131939"/>
    <lineage>
        <taxon>Bacteria</taxon>
        <taxon>Pseudomonadati</taxon>
        <taxon>Campylobacterota</taxon>
        <taxon>Epsilonproteobacteria</taxon>
        <taxon>Campylobacterales</taxon>
        <taxon>Sulfurimonadaceae</taxon>
        <taxon>Sulfurimonas</taxon>
    </lineage>
</organism>
<evidence type="ECO:0000313" key="5">
    <source>
        <dbReference type="EMBL" id="XAU15424.1"/>
    </source>
</evidence>
<feature type="signal peptide" evidence="2">
    <location>
        <begin position="1"/>
        <end position="18"/>
    </location>
</feature>
<accession>A0ABZ3HAT0</accession>
<dbReference type="Pfam" id="PF25954">
    <property type="entry name" value="Beta-barrel_RND_2"/>
    <property type="match status" value="1"/>
</dbReference>
<keyword evidence="1" id="KW-0813">Transport</keyword>
<dbReference type="Gene3D" id="2.40.30.170">
    <property type="match status" value="1"/>
</dbReference>
<proteinExistence type="predicted"/>
<sequence length="334" mass="36873">MRQHILVLAALLPLLLCADERPSVEQLFAVKTVKVAQTSAARTQTNYGYVRAEDARMYDVSPRFGGYVEKLYADTRYRRVKKGEALAEVYSPEVLQAKEDYLTALRFNATRPSPEMLRSLHKKLTLLGVSRAEIDAVRTGMKADALTTIHAPATGWLFEKNVVEGSAFKAGMKLFTVVNLERVWVEAALYQQELPRLASLNNFTVRASGVERAYPAKKLTLYPDIDPKAATVTLRLAVDNPRGELLPGMYATVSAAAPSHPLLTLPRTAVLRKNGAWYVFRAGDFKGVFDPVKIDVKPLDKERFEVVSGLNAGDEVAGDALFMLDADAQISGLE</sequence>
<evidence type="ECO:0000259" key="4">
    <source>
        <dbReference type="Pfam" id="PF25954"/>
    </source>
</evidence>
<protein>
    <submittedName>
        <fullName evidence="5">Efflux RND transporter periplasmic adaptor subunit</fullName>
    </submittedName>
</protein>
<gene>
    <name evidence="5" type="ORF">WCY31_01685</name>
</gene>
<name>A0ABZ3HAT0_9BACT</name>
<feature type="domain" description="CusB-like beta-barrel" evidence="4">
    <location>
        <begin position="182"/>
        <end position="258"/>
    </location>
</feature>
<dbReference type="PANTHER" id="PTHR30097">
    <property type="entry name" value="CATION EFFLUX SYSTEM PROTEIN CUSB"/>
    <property type="match status" value="1"/>
</dbReference>
<dbReference type="Proteomes" id="UP001447842">
    <property type="component" value="Chromosome"/>
</dbReference>
<dbReference type="InterPro" id="IPR051909">
    <property type="entry name" value="MFP_Cation_Efflux"/>
</dbReference>
<dbReference type="EMBL" id="CP147920">
    <property type="protein sequence ID" value="XAU15424.1"/>
    <property type="molecule type" value="Genomic_DNA"/>
</dbReference>
<reference evidence="5 6" key="1">
    <citation type="submission" date="2024-03" db="EMBL/GenBank/DDBJ databases">
        <title>Sulfurimonas sp. HSL3-1.</title>
        <authorList>
            <person name="Wang S."/>
        </authorList>
    </citation>
    <scope>NUCLEOTIDE SEQUENCE [LARGE SCALE GENOMIC DNA]</scope>
    <source>
        <strain evidence="5 6">HSL3-1</strain>
    </source>
</reference>
<evidence type="ECO:0000256" key="2">
    <source>
        <dbReference type="SAM" id="SignalP"/>
    </source>
</evidence>
<feature type="chain" id="PRO_5047511533" evidence="2">
    <location>
        <begin position="19"/>
        <end position="334"/>
    </location>
</feature>
<dbReference type="SUPFAM" id="SSF111369">
    <property type="entry name" value="HlyD-like secretion proteins"/>
    <property type="match status" value="1"/>
</dbReference>
<dbReference type="RefSeq" id="WP_345972906.1">
    <property type="nucleotide sequence ID" value="NZ_CP147920.1"/>
</dbReference>
<evidence type="ECO:0000313" key="6">
    <source>
        <dbReference type="Proteomes" id="UP001447842"/>
    </source>
</evidence>
<dbReference type="Gene3D" id="2.40.50.100">
    <property type="match status" value="1"/>
</dbReference>
<dbReference type="Gene3D" id="2.40.420.20">
    <property type="match status" value="1"/>
</dbReference>